<dbReference type="AlphaFoldDB" id="A0AAI8MJV4"/>
<sequence>MPPSDANRFARKADECRRLAAQAGSEIDKRAWLRLAAEWDKLADDAAQGRGIFERYK</sequence>
<dbReference type="EMBL" id="AP012279">
    <property type="protein sequence ID" value="BAL79437.1"/>
    <property type="molecule type" value="Genomic_DNA"/>
</dbReference>
<reference evidence="1 2" key="1">
    <citation type="journal article" date="2012" name="Microbes Environ.">
        <title>Complete genome sequence of Bradyrhizobium sp. S23321: insights into symbiosis evolution in soil oligotrophs.</title>
        <authorList>
            <person name="Okubo T."/>
            <person name="Tsukui T."/>
            <person name="Maita H."/>
            <person name="Okamoto S."/>
            <person name="Oshima K."/>
            <person name="Fujisawa T."/>
            <person name="Saito A."/>
            <person name="Futamata H."/>
            <person name="Hattori R."/>
            <person name="Shimomura Y."/>
            <person name="Haruta S."/>
            <person name="Morimoto S."/>
            <person name="Wang Y."/>
            <person name="Sakai Y."/>
            <person name="Hattori M."/>
            <person name="Aizawa S."/>
            <person name="Nagashima K.V.P."/>
            <person name="Masuda S."/>
            <person name="Hattori T."/>
            <person name="Yamashita A."/>
            <person name="Bao Z."/>
            <person name="Hayatsu M."/>
            <person name="Kajiya-Kanegae H."/>
            <person name="Yoshinaga I."/>
            <person name="Sakamoto K."/>
            <person name="Toyota K."/>
            <person name="Nakao M."/>
            <person name="Kohara M."/>
            <person name="Anda M."/>
            <person name="Niwa R."/>
            <person name="Jung-Hwan P."/>
            <person name="Sameshima-Saito R."/>
            <person name="Tokuda S."/>
            <person name="Yamamoto S."/>
            <person name="Yamamoto S."/>
            <person name="Yokoyama T."/>
            <person name="Akutsu T."/>
            <person name="Nakamura Y."/>
            <person name="Nakahira-Yanaka Y."/>
            <person name="Takada Hoshino Y."/>
            <person name="Hirakawa H."/>
            <person name="Mitsui H."/>
            <person name="Terasawa K."/>
            <person name="Itakura M."/>
            <person name="Sato S."/>
            <person name="Ikeda-Ohtsubo W."/>
            <person name="Sakakura N."/>
            <person name="Kaminuma E."/>
            <person name="Minamisawa K."/>
        </authorList>
    </citation>
    <scope>NUCLEOTIDE SEQUENCE [LARGE SCALE GENOMIC DNA]</scope>
    <source>
        <strain evidence="1 2">S23321</strain>
    </source>
</reference>
<protein>
    <submittedName>
        <fullName evidence="1">Uncharacterized protein</fullName>
    </submittedName>
</protein>
<evidence type="ECO:0000313" key="2">
    <source>
        <dbReference type="Proteomes" id="UP000007886"/>
    </source>
</evidence>
<keyword evidence="2" id="KW-1185">Reference proteome</keyword>
<dbReference type="Proteomes" id="UP000007886">
    <property type="component" value="Chromosome"/>
</dbReference>
<organism evidence="1 2">
    <name type="scientific">Bradyrhizobium cosmicum</name>
    <dbReference type="NCBI Taxonomy" id="1404864"/>
    <lineage>
        <taxon>Bacteria</taxon>
        <taxon>Pseudomonadati</taxon>
        <taxon>Pseudomonadota</taxon>
        <taxon>Alphaproteobacteria</taxon>
        <taxon>Hyphomicrobiales</taxon>
        <taxon>Nitrobacteraceae</taxon>
        <taxon>Bradyrhizobium</taxon>
    </lineage>
</organism>
<name>A0AAI8MJV4_9BRAD</name>
<accession>A0AAI8MJV4</accession>
<dbReference type="KEGG" id="brs:S23_62490"/>
<gene>
    <name evidence="1" type="ORF">S23_62490</name>
</gene>
<evidence type="ECO:0000313" key="1">
    <source>
        <dbReference type="EMBL" id="BAL79437.1"/>
    </source>
</evidence>
<proteinExistence type="predicted"/>